<protein>
    <submittedName>
        <fullName evidence="1">Uncharacterized protein</fullName>
    </submittedName>
</protein>
<dbReference type="Proteomes" id="UP001187415">
    <property type="component" value="Unassembled WGS sequence"/>
</dbReference>
<evidence type="ECO:0000313" key="2">
    <source>
        <dbReference type="Proteomes" id="UP001187415"/>
    </source>
</evidence>
<evidence type="ECO:0000313" key="1">
    <source>
        <dbReference type="EMBL" id="KAK2821884.1"/>
    </source>
</evidence>
<name>A0AA88IW51_CHASR</name>
<keyword evidence="2" id="KW-1185">Reference proteome</keyword>
<dbReference type="AlphaFoldDB" id="A0AA88IW51"/>
<dbReference type="EMBL" id="JAUPFM010000018">
    <property type="protein sequence ID" value="KAK2821884.1"/>
    <property type="molecule type" value="Genomic_DNA"/>
</dbReference>
<comment type="caution">
    <text evidence="1">The sequence shown here is derived from an EMBL/GenBank/DDBJ whole genome shotgun (WGS) entry which is preliminary data.</text>
</comment>
<gene>
    <name evidence="1" type="ORF">Q5P01_021949</name>
</gene>
<organism evidence="1 2">
    <name type="scientific">Channa striata</name>
    <name type="common">Snakehead murrel</name>
    <name type="synonym">Ophicephalus striatus</name>
    <dbReference type="NCBI Taxonomy" id="64152"/>
    <lineage>
        <taxon>Eukaryota</taxon>
        <taxon>Metazoa</taxon>
        <taxon>Chordata</taxon>
        <taxon>Craniata</taxon>
        <taxon>Vertebrata</taxon>
        <taxon>Euteleostomi</taxon>
        <taxon>Actinopterygii</taxon>
        <taxon>Neopterygii</taxon>
        <taxon>Teleostei</taxon>
        <taxon>Neoteleostei</taxon>
        <taxon>Acanthomorphata</taxon>
        <taxon>Anabantaria</taxon>
        <taxon>Anabantiformes</taxon>
        <taxon>Channoidei</taxon>
        <taxon>Channidae</taxon>
        <taxon>Channa</taxon>
    </lineage>
</organism>
<proteinExistence type="predicted"/>
<reference evidence="1" key="1">
    <citation type="submission" date="2023-07" db="EMBL/GenBank/DDBJ databases">
        <title>Chromosome-level Genome Assembly of Striped Snakehead (Channa striata).</title>
        <authorList>
            <person name="Liu H."/>
        </authorList>
    </citation>
    <scope>NUCLEOTIDE SEQUENCE</scope>
    <source>
        <strain evidence="1">Gz</strain>
        <tissue evidence="1">Muscle</tissue>
    </source>
</reference>
<accession>A0AA88IW51</accession>
<sequence length="515" mass="57832">MPEPPDGNASCFVHTYFAGDERFASAAVGEVPGTASRMGSPCPNSKAFATWYELPTSLGSSQPTPFSGGVSLRRSPVVSEELRVSFTEWARRDNEGTSCMSIAVQHTLYYQAKHKKYKLMFHRLAMDRLDEATRWLVAARALHAGALERHTQGPLFSSTEKAVSYLCGFQEKGCGSARDKERAAAAAAGRDYFYHQESVRGTIGGLGAFFEKGQSSPCVLCEGACIDRTTSRYDLLVTQDYDRHRPDEAVLNLLHLEHLATLHTPYFAMLFVGLVENKRLEGEELRSSAALLKRWWRYQERRSNSTVNVSTPSYFTLCTEDDPQPWTPAFDAFEVRKPEPLYSFLRDKCRYHERRGDRSSDDPRSLGKLWQGSLARVRAIPHAEAVTFVLSVLMPKQHLEQTLHNLVRTHRAREAAMVRARGDLRGIGLSAPMEPRVDCIGLERVNRDKSVVLHVVSTLERGWQSLECWLTNDADTQLRDASIVGRVLAGVLGSLRDLRLSDQRLCRVRDGADRP</sequence>